<evidence type="ECO:0000256" key="4">
    <source>
        <dbReference type="SAM" id="MobiDB-lite"/>
    </source>
</evidence>
<feature type="compositionally biased region" description="Polar residues" evidence="4">
    <location>
        <begin position="111"/>
        <end position="120"/>
    </location>
</feature>
<comment type="caution">
    <text evidence="7">The sequence shown here is derived from an EMBL/GenBank/DDBJ whole genome shotgun (WGS) entry which is preliminary data.</text>
</comment>
<dbReference type="InterPro" id="IPR027417">
    <property type="entry name" value="P-loop_NTPase"/>
</dbReference>
<proteinExistence type="inferred from homology"/>
<dbReference type="Gene3D" id="3.30.70.330">
    <property type="match status" value="1"/>
</dbReference>
<dbReference type="Proteomes" id="UP001469553">
    <property type="component" value="Unassembled WGS sequence"/>
</dbReference>
<dbReference type="InterPro" id="IPR045058">
    <property type="entry name" value="GIMA/IAN/Toc"/>
</dbReference>
<keyword evidence="5" id="KW-1133">Transmembrane helix</keyword>
<name>A0ABV0YE96_9TELE</name>
<organism evidence="7 8">
    <name type="scientific">Ameca splendens</name>
    <dbReference type="NCBI Taxonomy" id="208324"/>
    <lineage>
        <taxon>Eukaryota</taxon>
        <taxon>Metazoa</taxon>
        <taxon>Chordata</taxon>
        <taxon>Craniata</taxon>
        <taxon>Vertebrata</taxon>
        <taxon>Euteleostomi</taxon>
        <taxon>Actinopterygii</taxon>
        <taxon>Neopterygii</taxon>
        <taxon>Teleostei</taxon>
        <taxon>Neoteleostei</taxon>
        <taxon>Acanthomorphata</taxon>
        <taxon>Ovalentaria</taxon>
        <taxon>Atherinomorphae</taxon>
        <taxon>Cyprinodontiformes</taxon>
        <taxon>Goodeidae</taxon>
        <taxon>Ameca</taxon>
    </lineage>
</organism>
<dbReference type="Pfam" id="PF04548">
    <property type="entry name" value="AIG1"/>
    <property type="match status" value="1"/>
</dbReference>
<dbReference type="Pfam" id="PF23222">
    <property type="entry name" value="RRM_PARP14_1"/>
    <property type="match status" value="1"/>
</dbReference>
<dbReference type="Gene3D" id="3.40.50.300">
    <property type="entry name" value="P-loop containing nucleotide triphosphate hydrolases"/>
    <property type="match status" value="1"/>
</dbReference>
<evidence type="ECO:0000313" key="7">
    <source>
        <dbReference type="EMBL" id="MEQ2292139.1"/>
    </source>
</evidence>
<feature type="region of interest" description="Disordered" evidence="4">
    <location>
        <begin position="199"/>
        <end position="222"/>
    </location>
</feature>
<dbReference type="PROSITE" id="PS51720">
    <property type="entry name" value="G_AIG1"/>
    <property type="match status" value="1"/>
</dbReference>
<dbReference type="PANTHER" id="PTHR10903:SF62">
    <property type="entry name" value="GTPASE IMAP FAMILY MEMBER 4-LIKE-RELATED"/>
    <property type="match status" value="1"/>
</dbReference>
<evidence type="ECO:0000313" key="8">
    <source>
        <dbReference type="Proteomes" id="UP001469553"/>
    </source>
</evidence>
<feature type="transmembrane region" description="Helical" evidence="5">
    <location>
        <begin position="485"/>
        <end position="506"/>
    </location>
</feature>
<keyword evidence="3" id="KW-0342">GTP-binding</keyword>
<evidence type="ECO:0000259" key="6">
    <source>
        <dbReference type="PROSITE" id="PS51720"/>
    </source>
</evidence>
<keyword evidence="2" id="KW-0547">Nucleotide-binding</keyword>
<feature type="compositionally biased region" description="Low complexity" evidence="4">
    <location>
        <begin position="199"/>
        <end position="211"/>
    </location>
</feature>
<protein>
    <recommendedName>
        <fullName evidence="6">AIG1-type G domain-containing protein</fullName>
    </recommendedName>
</protein>
<keyword evidence="5" id="KW-0812">Transmembrane</keyword>
<dbReference type="SUPFAM" id="SSF52540">
    <property type="entry name" value="P-loop containing nucleoside triphosphate hydrolases"/>
    <property type="match status" value="1"/>
</dbReference>
<dbReference type="PANTHER" id="PTHR10903">
    <property type="entry name" value="GTPASE, IMAP FAMILY MEMBER-RELATED"/>
    <property type="match status" value="1"/>
</dbReference>
<feature type="compositionally biased region" description="Polar residues" evidence="4">
    <location>
        <begin position="147"/>
        <end position="161"/>
    </location>
</feature>
<evidence type="ECO:0000256" key="5">
    <source>
        <dbReference type="SAM" id="Phobius"/>
    </source>
</evidence>
<evidence type="ECO:0000256" key="2">
    <source>
        <dbReference type="ARBA" id="ARBA00022741"/>
    </source>
</evidence>
<keyword evidence="8" id="KW-1185">Reference proteome</keyword>
<feature type="compositionally biased region" description="Basic and acidic residues" evidence="4">
    <location>
        <begin position="121"/>
        <end position="146"/>
    </location>
</feature>
<comment type="similarity">
    <text evidence="1">Belongs to the TRAFAC class TrmE-Era-EngA-EngB-Septin-like GTPase superfamily. AIG1/Toc34/Toc159-like paraseptin GTPase family. IAN subfamily.</text>
</comment>
<feature type="transmembrane region" description="Helical" evidence="5">
    <location>
        <begin position="512"/>
        <end position="535"/>
    </location>
</feature>
<sequence>MTMEDNYKYLVFIECNNLLSVEKKKKVETYFQVRRKSGGGECGPLKHVADNIYSVAFKNKEDQQEVLRRCHHTVELQDGPLVFIVTENPLTPYSSNNSIFTAPVESPQFVSDLSASSNGEHQLDPDKHVSSELEEHTDPEEERTKELSSTQLHLQDGTGTVSRRPPSDPVPEPSNCMAVGDDHFDGDHCEDNLLTLETQQTTERQSSTSDENNLIGSKTDSTEFFPRSVPDALEMRRIVILGKTGAGKSSVANTIFGDNLFNVSHGFTSGESPCTEKTKSINGRNITLIDTPGFFDTNIPEEMLKSEMLKCITECSPGPHAFLIVLRLDRFTEQENEIIKKISEYFSEDIFRFATVVFTHGNDLLEGQEIEDCVREQDDLRTFVRKCGGRCHVVDNTNWNTGSNDTYRSNTYQVTKILESIEEIVNANNGNCYTNEMLQTVERRIQQEMQHIARSSANMSTTEIRQEARSRVWEFLGKAGFTIKLLCKAFFGVVTAGVIVAALLYVPPVRKVTASLTDLAGGTIVATGAAALLALSTRHTPSSYQ</sequence>
<evidence type="ECO:0000256" key="1">
    <source>
        <dbReference type="ARBA" id="ARBA00008535"/>
    </source>
</evidence>
<keyword evidence="5" id="KW-0472">Membrane</keyword>
<evidence type="ECO:0000256" key="3">
    <source>
        <dbReference type="ARBA" id="ARBA00023134"/>
    </source>
</evidence>
<accession>A0ABV0YE96</accession>
<gene>
    <name evidence="7" type="ORF">AMECASPLE_019985</name>
</gene>
<dbReference type="InterPro" id="IPR012677">
    <property type="entry name" value="Nucleotide-bd_a/b_plait_sf"/>
</dbReference>
<dbReference type="InterPro" id="IPR006703">
    <property type="entry name" value="G_AIG1"/>
</dbReference>
<dbReference type="EMBL" id="JAHRIP010029856">
    <property type="protein sequence ID" value="MEQ2292139.1"/>
    <property type="molecule type" value="Genomic_DNA"/>
</dbReference>
<feature type="region of interest" description="Disordered" evidence="4">
    <location>
        <begin position="111"/>
        <end position="184"/>
    </location>
</feature>
<feature type="domain" description="AIG1-type G" evidence="6">
    <location>
        <begin position="233"/>
        <end position="442"/>
    </location>
</feature>
<reference evidence="7 8" key="1">
    <citation type="submission" date="2021-06" db="EMBL/GenBank/DDBJ databases">
        <authorList>
            <person name="Palmer J.M."/>
        </authorList>
    </citation>
    <scope>NUCLEOTIDE SEQUENCE [LARGE SCALE GENOMIC DNA]</scope>
    <source>
        <strain evidence="7 8">AS_MEX2019</strain>
        <tissue evidence="7">Muscle</tissue>
    </source>
</reference>
<dbReference type="InterPro" id="IPR057051">
    <property type="entry name" value="PARP14_RPM_1"/>
</dbReference>